<dbReference type="AlphaFoldDB" id="A0A8T2Q748"/>
<evidence type="ECO:0000256" key="1">
    <source>
        <dbReference type="ARBA" id="ARBA00022737"/>
    </source>
</evidence>
<dbReference type="GO" id="GO:0003723">
    <property type="term" value="F:RNA binding"/>
    <property type="evidence" value="ECO:0007669"/>
    <property type="project" value="InterPro"/>
</dbReference>
<dbReference type="GO" id="GO:0009451">
    <property type="term" value="P:RNA modification"/>
    <property type="evidence" value="ECO:0007669"/>
    <property type="project" value="InterPro"/>
</dbReference>
<feature type="repeat" description="PPR" evidence="2">
    <location>
        <begin position="645"/>
        <end position="679"/>
    </location>
</feature>
<sequence>MALFVDEAAAASGANPLRSEHAWRSLFADPSQWWDYRESKRNPNYPDFRHKLSREPLWLDNPWKPSWVDSRLTSLLSRGLHPHFNSLLRHGKLHQALHLLSSVDSCTCQSMYISLFKACNRSRSLEFARLTFSHISKRRLPLVGLFGDSLTVMLAKCGAVDEASEVFSSLPCRTVFSWTAMINAYMSLGKNKEALGMYSSMLEDGIEPNAFTYVTVLKACGNLLDIEQGKQFHRDAQEKGFDSNIFVASSLVSMYGKCGDFLQAESLFREMQHADDVAWSGMMSAYIESGQGEKALLIYRQMSEEGVNLYSIPLVFAIQACCILTEEAKWNATQYKPTKAISSIIGRALHADGRRKAVASDGFVGSTLINFYNKIKSTSEATAVFSGLIDRDVVAWTAILAAYVEDDQVEEALQLYVQMQEESVSPNRVTFLFAFQACGTLADREDAVMLNGCPIKVVSLDIGRALHFDAKNKGFTTDDVVGSSLVSMYGKCGAVSEAETAFNEICNPDIIAWTAMLSAYLQEGSERKALTFYKQMQEEQIIFTDIALANVLQACRGSGSLEVVQELHFTMISALDDGGPLFANTLVHAYAACSSLVDALAAFEAFSRADVVTWTNCITAYSLEGNCSWCSEFFHEMQLSSLKPDGVTFLSLLSAFRHGGLIDEAVEVFQSMHRVFCVSPNLKHYAVMIDLMARAGNLNGVEMFLQGMPEQADSHILNGLIGSCCTHGNVEFGKLAFGNAVNLRPMGVTAYILMSNLYASVET</sequence>
<gene>
    <name evidence="3" type="ORF">KP509_37G017500</name>
</gene>
<dbReference type="InterPro" id="IPR011990">
    <property type="entry name" value="TPR-like_helical_dom_sf"/>
</dbReference>
<feature type="repeat" description="PPR" evidence="2">
    <location>
        <begin position="610"/>
        <end position="644"/>
    </location>
</feature>
<protein>
    <recommendedName>
        <fullName evidence="5">Pentatricopeptide repeat-containing protein</fullName>
    </recommendedName>
</protein>
<comment type="caution">
    <text evidence="3">The sequence shown here is derived from an EMBL/GenBank/DDBJ whole genome shotgun (WGS) entry which is preliminary data.</text>
</comment>
<dbReference type="FunFam" id="1.25.40.10:FF:000344">
    <property type="entry name" value="Pentatricopeptide repeat-containing protein"/>
    <property type="match status" value="1"/>
</dbReference>
<dbReference type="GO" id="GO:0048731">
    <property type="term" value="P:system development"/>
    <property type="evidence" value="ECO:0007669"/>
    <property type="project" value="UniProtKB-ARBA"/>
</dbReference>
<dbReference type="PROSITE" id="PS51375">
    <property type="entry name" value="PPR"/>
    <property type="match status" value="7"/>
</dbReference>
<reference evidence="3" key="1">
    <citation type="submission" date="2021-08" db="EMBL/GenBank/DDBJ databases">
        <title>WGS assembly of Ceratopteris richardii.</title>
        <authorList>
            <person name="Marchant D.B."/>
            <person name="Chen G."/>
            <person name="Jenkins J."/>
            <person name="Shu S."/>
            <person name="Leebens-Mack J."/>
            <person name="Grimwood J."/>
            <person name="Schmutz J."/>
            <person name="Soltis P."/>
            <person name="Soltis D."/>
            <person name="Chen Z.-H."/>
        </authorList>
    </citation>
    <scope>NUCLEOTIDE SEQUENCE</scope>
    <source>
        <strain evidence="3">Whitten #5841</strain>
        <tissue evidence="3">Leaf</tissue>
    </source>
</reference>
<accession>A0A8T2Q748</accession>
<dbReference type="Pfam" id="PF01535">
    <property type="entry name" value="PPR"/>
    <property type="match status" value="4"/>
</dbReference>
<evidence type="ECO:0000313" key="4">
    <source>
        <dbReference type="Proteomes" id="UP000825935"/>
    </source>
</evidence>
<dbReference type="Gene3D" id="1.25.40.10">
    <property type="entry name" value="Tetratricopeptide repeat domain"/>
    <property type="match status" value="5"/>
</dbReference>
<dbReference type="Pfam" id="PF13041">
    <property type="entry name" value="PPR_2"/>
    <property type="match status" value="2"/>
</dbReference>
<feature type="repeat" description="PPR" evidence="2">
    <location>
        <begin position="509"/>
        <end position="543"/>
    </location>
</feature>
<keyword evidence="4" id="KW-1185">Reference proteome</keyword>
<evidence type="ECO:0000256" key="2">
    <source>
        <dbReference type="PROSITE-ProRule" id="PRU00708"/>
    </source>
</evidence>
<dbReference type="Pfam" id="PF13812">
    <property type="entry name" value="PPR_3"/>
    <property type="match status" value="1"/>
</dbReference>
<evidence type="ECO:0008006" key="5">
    <source>
        <dbReference type="Google" id="ProtNLM"/>
    </source>
</evidence>
<dbReference type="FunFam" id="1.25.40.10:FF:000158">
    <property type="entry name" value="pentatricopeptide repeat-containing protein At2g33680"/>
    <property type="match status" value="1"/>
</dbReference>
<dbReference type="OrthoDB" id="1078367at2759"/>
<dbReference type="EMBL" id="CM035442">
    <property type="protein sequence ID" value="KAH7279393.1"/>
    <property type="molecule type" value="Genomic_DNA"/>
</dbReference>
<organism evidence="3 4">
    <name type="scientific">Ceratopteris richardii</name>
    <name type="common">Triangle waterfern</name>
    <dbReference type="NCBI Taxonomy" id="49495"/>
    <lineage>
        <taxon>Eukaryota</taxon>
        <taxon>Viridiplantae</taxon>
        <taxon>Streptophyta</taxon>
        <taxon>Embryophyta</taxon>
        <taxon>Tracheophyta</taxon>
        <taxon>Polypodiopsida</taxon>
        <taxon>Polypodiidae</taxon>
        <taxon>Polypodiales</taxon>
        <taxon>Pteridineae</taxon>
        <taxon>Pteridaceae</taxon>
        <taxon>Parkerioideae</taxon>
        <taxon>Ceratopteris</taxon>
    </lineage>
</organism>
<evidence type="ECO:0000313" key="3">
    <source>
        <dbReference type="EMBL" id="KAH7279393.1"/>
    </source>
</evidence>
<feature type="repeat" description="PPR" evidence="2">
    <location>
        <begin position="275"/>
        <end position="309"/>
    </location>
</feature>
<proteinExistence type="predicted"/>
<dbReference type="InterPro" id="IPR002885">
    <property type="entry name" value="PPR_rpt"/>
</dbReference>
<dbReference type="FunFam" id="1.25.40.10:FF:000343">
    <property type="entry name" value="Pentatricopeptide repeat-containing protein At3g58590"/>
    <property type="match status" value="1"/>
</dbReference>
<feature type="repeat" description="PPR" evidence="2">
    <location>
        <begin position="392"/>
        <end position="426"/>
    </location>
</feature>
<name>A0A8T2Q748_CERRI</name>
<keyword evidence="1" id="KW-0677">Repeat</keyword>
<feature type="repeat" description="PPR" evidence="2">
    <location>
        <begin position="174"/>
        <end position="208"/>
    </location>
</feature>
<dbReference type="InterPro" id="IPR046960">
    <property type="entry name" value="PPR_At4g14850-like_plant"/>
</dbReference>
<dbReference type="OMA" id="CCILVED"/>
<feature type="repeat" description="PPR" evidence="2">
    <location>
        <begin position="244"/>
        <end position="274"/>
    </location>
</feature>
<dbReference type="Proteomes" id="UP000825935">
    <property type="component" value="Chromosome 37"/>
</dbReference>
<dbReference type="PANTHER" id="PTHR47926">
    <property type="entry name" value="PENTATRICOPEPTIDE REPEAT-CONTAINING PROTEIN"/>
    <property type="match status" value="1"/>
</dbReference>
<dbReference type="NCBIfam" id="TIGR00756">
    <property type="entry name" value="PPR"/>
    <property type="match status" value="6"/>
</dbReference>